<comment type="caution">
    <text evidence="1">The sequence shown here is derived from an EMBL/GenBank/DDBJ whole genome shotgun (WGS) entry which is preliminary data.</text>
</comment>
<organism evidence="1">
    <name type="scientific">marine sediment metagenome</name>
    <dbReference type="NCBI Taxonomy" id="412755"/>
    <lineage>
        <taxon>unclassified sequences</taxon>
        <taxon>metagenomes</taxon>
        <taxon>ecological metagenomes</taxon>
    </lineage>
</organism>
<name>A0A0F8VS23_9ZZZZ</name>
<gene>
    <name evidence="1" type="ORF">LCGC14_3158080</name>
</gene>
<dbReference type="EMBL" id="LAZR01069723">
    <property type="protein sequence ID" value="KKK47153.1"/>
    <property type="molecule type" value="Genomic_DNA"/>
</dbReference>
<protein>
    <submittedName>
        <fullName evidence="1">Uncharacterized protein</fullName>
    </submittedName>
</protein>
<dbReference type="AlphaFoldDB" id="A0A0F8VS23"/>
<proteinExistence type="predicted"/>
<sequence length="206" mass="21340">MRGSLGQIDKKFSEKTADKIRTNSSPAFLTGDEVPVASVWNIQVASEPTHGDRFFLTPYCYRYVSAGGESWANDSTDANAPEKNTVYGTRHILLGGDISATASAVSAEINLACAGSEGATAITAVGSKSDIAATATIPGNKIECYVVGEGTAGDTVATVTTAGNVGDPLPEGYTSYKTSAGNDLRVQGPAEANFMRITGRHPSAKV</sequence>
<reference evidence="1" key="1">
    <citation type="journal article" date="2015" name="Nature">
        <title>Complex archaea that bridge the gap between prokaryotes and eukaryotes.</title>
        <authorList>
            <person name="Spang A."/>
            <person name="Saw J.H."/>
            <person name="Jorgensen S.L."/>
            <person name="Zaremba-Niedzwiedzka K."/>
            <person name="Martijn J."/>
            <person name="Lind A.E."/>
            <person name="van Eijk R."/>
            <person name="Schleper C."/>
            <person name="Guy L."/>
            <person name="Ettema T.J."/>
        </authorList>
    </citation>
    <scope>NUCLEOTIDE SEQUENCE</scope>
</reference>
<accession>A0A0F8VS23</accession>
<evidence type="ECO:0000313" key="1">
    <source>
        <dbReference type="EMBL" id="KKK47153.1"/>
    </source>
</evidence>